<accession>A0ABW1A4Q6</accession>
<evidence type="ECO:0000256" key="3">
    <source>
        <dbReference type="ARBA" id="ARBA00022692"/>
    </source>
</evidence>
<evidence type="ECO:0000313" key="9">
    <source>
        <dbReference type="EMBL" id="MFC5749169.1"/>
    </source>
</evidence>
<comment type="caution">
    <text evidence="9">The sequence shown here is derived from an EMBL/GenBank/DDBJ whole genome shotgun (WGS) entry which is preliminary data.</text>
</comment>
<feature type="transmembrane region" description="Helical" evidence="7">
    <location>
        <begin position="229"/>
        <end position="247"/>
    </location>
</feature>
<evidence type="ECO:0000256" key="7">
    <source>
        <dbReference type="SAM" id="Phobius"/>
    </source>
</evidence>
<dbReference type="Pfam" id="PF00482">
    <property type="entry name" value="T2SSF"/>
    <property type="match status" value="1"/>
</dbReference>
<evidence type="ECO:0000256" key="1">
    <source>
        <dbReference type="ARBA" id="ARBA00004651"/>
    </source>
</evidence>
<evidence type="ECO:0000256" key="4">
    <source>
        <dbReference type="ARBA" id="ARBA00022989"/>
    </source>
</evidence>
<evidence type="ECO:0000256" key="5">
    <source>
        <dbReference type="ARBA" id="ARBA00023136"/>
    </source>
</evidence>
<evidence type="ECO:0000256" key="2">
    <source>
        <dbReference type="ARBA" id="ARBA00022475"/>
    </source>
</evidence>
<feature type="region of interest" description="Disordered" evidence="6">
    <location>
        <begin position="32"/>
        <end position="149"/>
    </location>
</feature>
<keyword evidence="2" id="KW-1003">Cell membrane</keyword>
<organism evidence="9 10">
    <name type="scientific">Actinomadura rugatobispora</name>
    <dbReference type="NCBI Taxonomy" id="1994"/>
    <lineage>
        <taxon>Bacteria</taxon>
        <taxon>Bacillati</taxon>
        <taxon>Actinomycetota</taxon>
        <taxon>Actinomycetes</taxon>
        <taxon>Streptosporangiales</taxon>
        <taxon>Thermomonosporaceae</taxon>
        <taxon>Actinomadura</taxon>
    </lineage>
</organism>
<keyword evidence="4 7" id="KW-1133">Transmembrane helix</keyword>
<sequence length="289" mass="30813">MASELAAGRSPDEAFKITAALLDPRIATELLGEPQFPEQLARAPQGLNPHAPSPTQLAQANRPPRVGARQPAEPIPLSASAPALPDRRASGARAPELHGGLPPPARWRPGRSRPRRHQKPTDQWRQPPPEYGAISSRPNQPLDADQPRADHPQQLVAHTAIGPPIDRLERLAANHGAEGLRMLAVSWRIGAERGGTLATVLDGLATALRDEETQRQEVTTQLAGPRATARLLAVLPLLGLGMAAALGSNPVSFLLGTAPGFGCLCAGLALNLVGFWWTHRLARAAEELR</sequence>
<dbReference type="InterPro" id="IPR018076">
    <property type="entry name" value="T2SS_GspF_dom"/>
</dbReference>
<comment type="subcellular location">
    <subcellularLocation>
        <location evidence="1">Cell membrane</location>
        <topology evidence="1">Multi-pass membrane protein</topology>
    </subcellularLocation>
</comment>
<feature type="compositionally biased region" description="Basic residues" evidence="6">
    <location>
        <begin position="108"/>
        <end position="118"/>
    </location>
</feature>
<keyword evidence="5 7" id="KW-0472">Membrane</keyword>
<dbReference type="Proteomes" id="UP001596074">
    <property type="component" value="Unassembled WGS sequence"/>
</dbReference>
<dbReference type="PANTHER" id="PTHR35007:SF4">
    <property type="entry name" value="CONSERVED TRANSMEMBRANE PROTEIN-RELATED"/>
    <property type="match status" value="1"/>
</dbReference>
<protein>
    <submittedName>
        <fullName evidence="9">Type II secretion system F family protein</fullName>
    </submittedName>
</protein>
<name>A0ABW1A4Q6_9ACTN</name>
<feature type="compositionally biased region" description="Low complexity" evidence="6">
    <location>
        <begin position="71"/>
        <end position="84"/>
    </location>
</feature>
<evidence type="ECO:0000259" key="8">
    <source>
        <dbReference type="Pfam" id="PF00482"/>
    </source>
</evidence>
<dbReference type="RefSeq" id="WP_378284959.1">
    <property type="nucleotide sequence ID" value="NZ_JBHSON010000040.1"/>
</dbReference>
<proteinExistence type="predicted"/>
<reference evidence="10" key="1">
    <citation type="journal article" date="2019" name="Int. J. Syst. Evol. Microbiol.">
        <title>The Global Catalogue of Microorganisms (GCM) 10K type strain sequencing project: providing services to taxonomists for standard genome sequencing and annotation.</title>
        <authorList>
            <consortium name="The Broad Institute Genomics Platform"/>
            <consortium name="The Broad Institute Genome Sequencing Center for Infectious Disease"/>
            <person name="Wu L."/>
            <person name="Ma J."/>
        </authorList>
    </citation>
    <scope>NUCLEOTIDE SEQUENCE [LARGE SCALE GENOMIC DNA]</scope>
    <source>
        <strain evidence="10">KCTC 42087</strain>
    </source>
</reference>
<dbReference type="EMBL" id="JBHSON010000040">
    <property type="protein sequence ID" value="MFC5749169.1"/>
    <property type="molecule type" value="Genomic_DNA"/>
</dbReference>
<evidence type="ECO:0000256" key="6">
    <source>
        <dbReference type="SAM" id="MobiDB-lite"/>
    </source>
</evidence>
<keyword evidence="10" id="KW-1185">Reference proteome</keyword>
<feature type="domain" description="Type II secretion system protein GspF" evidence="8">
    <location>
        <begin position="173"/>
        <end position="242"/>
    </location>
</feature>
<feature type="transmembrane region" description="Helical" evidence="7">
    <location>
        <begin position="253"/>
        <end position="277"/>
    </location>
</feature>
<dbReference type="PANTHER" id="PTHR35007">
    <property type="entry name" value="INTEGRAL MEMBRANE PROTEIN-RELATED"/>
    <property type="match status" value="1"/>
</dbReference>
<keyword evidence="3 7" id="KW-0812">Transmembrane</keyword>
<evidence type="ECO:0000313" key="10">
    <source>
        <dbReference type="Proteomes" id="UP001596074"/>
    </source>
</evidence>
<gene>
    <name evidence="9" type="ORF">ACFPZN_26425</name>
</gene>